<evidence type="ECO:0000256" key="1">
    <source>
        <dbReference type="ARBA" id="ARBA00004141"/>
    </source>
</evidence>
<feature type="transmembrane region" description="Helical" evidence="7">
    <location>
        <begin position="490"/>
        <end position="510"/>
    </location>
</feature>
<dbReference type="Pfam" id="PF02080">
    <property type="entry name" value="TrkA_C"/>
    <property type="match status" value="1"/>
</dbReference>
<name>A0A328WQD5_9FLAO</name>
<dbReference type="GO" id="GO:0008324">
    <property type="term" value="F:monoatomic cation transmembrane transporter activity"/>
    <property type="evidence" value="ECO:0007669"/>
    <property type="project" value="InterPro"/>
</dbReference>
<dbReference type="AlphaFoldDB" id="A0A328WQD5"/>
<sequence length="598" mass="65901">MFSSEYISIYITLIIILIGIFLFVKEYFTIDTSSIIIMTLFIVTGVLDYREGLSGFTNSAPITIACMMVMSYAVLNSGLLKGFRDILVKIGKKNYALTLVVFCVITAVFSAFINDSAVVAIMIPIVLQVSSKSSISASKLLLPISFAAAMGGATTIIGTSANLVVSGYAEDNGLPGFQMFSFAIPALLISTVGFVYLLFVAPFLLPKRNSLVDDMQQESNQFITEIIINEGSVDIGKTIAESMLRQKYNVEIIEVNNLNNRKNNLEDRWRLKANDHLKIVIHLTELNEIKDDKNYTLEDDKPLFSDNLAENKKGNQLYEAIIPFGSRLAGQTLNDIKFRETYSANILAVRNLKSNKFSNLGNFKLSEGNVLVVNSSEESFNEMIKHKMLFPLQEMASQQLDKRKAIISVLVLVGVITAAAMGITSIVVAGMVGCLSLVLLNVLKPQEAYDTIDWKVIFMIAGVLSMGTALEKTGTSKIIADFLATNLGDFDLYISLAFVYLVTLIATNILSGKATAALMAPIAIQFAVSMDVNYQPFLIAIMFACAYTFMTPICNPTNTMVYSPGNYTFKDYIKVGLPLNIIIWIVAVFVIPLFFPFK</sequence>
<keyword evidence="6 7" id="KW-0472">Membrane</keyword>
<reference evidence="9 10" key="1">
    <citation type="submission" date="2018-06" db="EMBL/GenBank/DDBJ databases">
        <title>Genomic Encyclopedia of Type Strains, Phase III (KMG-III): the genomes of soil and plant-associated and newly described type strains.</title>
        <authorList>
            <person name="Whitman W."/>
        </authorList>
    </citation>
    <scope>NUCLEOTIDE SEQUENCE [LARGE SCALE GENOMIC DNA]</scope>
    <source>
        <strain evidence="9 10">CGMCC 1.12504</strain>
    </source>
</reference>
<feature type="transmembrane region" description="Helical" evidence="7">
    <location>
        <begin position="179"/>
        <end position="205"/>
    </location>
</feature>
<dbReference type="PANTHER" id="PTHR43652">
    <property type="entry name" value="BASIC AMINO ACID ANTIPORTER YFCC-RELATED"/>
    <property type="match status" value="1"/>
</dbReference>
<keyword evidence="2" id="KW-0813">Transport</keyword>
<gene>
    <name evidence="9" type="ORF">B0I10_105150</name>
</gene>
<feature type="transmembrane region" description="Helical" evidence="7">
    <location>
        <begin position="7"/>
        <end position="24"/>
    </location>
</feature>
<dbReference type="Pfam" id="PF03600">
    <property type="entry name" value="CitMHS"/>
    <property type="match status" value="1"/>
</dbReference>
<dbReference type="InterPro" id="IPR036721">
    <property type="entry name" value="RCK_C_sf"/>
</dbReference>
<feature type="transmembrane region" description="Helical" evidence="7">
    <location>
        <begin position="30"/>
        <end position="49"/>
    </location>
</feature>
<dbReference type="OrthoDB" id="9765532at2"/>
<protein>
    <submittedName>
        <fullName evidence="9">Di/tricarboxylate transporter</fullName>
    </submittedName>
</protein>
<dbReference type="InterPro" id="IPR051679">
    <property type="entry name" value="DASS-Related_Transporters"/>
</dbReference>
<dbReference type="EMBL" id="QLSV01000005">
    <property type="protein sequence ID" value="RAR48540.1"/>
    <property type="molecule type" value="Genomic_DNA"/>
</dbReference>
<evidence type="ECO:0000313" key="9">
    <source>
        <dbReference type="EMBL" id="RAR48540.1"/>
    </source>
</evidence>
<dbReference type="GO" id="GO:0005886">
    <property type="term" value="C:plasma membrane"/>
    <property type="evidence" value="ECO:0007669"/>
    <property type="project" value="TreeGrafter"/>
</dbReference>
<feature type="transmembrane region" description="Helical" evidence="7">
    <location>
        <begin position="56"/>
        <end position="75"/>
    </location>
</feature>
<keyword evidence="3 7" id="KW-0812">Transmembrane</keyword>
<keyword evidence="10" id="KW-1185">Reference proteome</keyword>
<dbReference type="SUPFAM" id="SSF116726">
    <property type="entry name" value="TrkA C-terminal domain-like"/>
    <property type="match status" value="2"/>
</dbReference>
<comment type="caution">
    <text evidence="9">The sequence shown here is derived from an EMBL/GenBank/DDBJ whole genome shotgun (WGS) entry which is preliminary data.</text>
</comment>
<accession>A0A328WQD5</accession>
<feature type="domain" description="RCK C-terminal" evidence="8">
    <location>
        <begin position="305"/>
        <end position="389"/>
    </location>
</feature>
<dbReference type="InterPro" id="IPR006037">
    <property type="entry name" value="RCK_C"/>
</dbReference>
<dbReference type="PANTHER" id="PTHR43652:SF2">
    <property type="entry name" value="BASIC AMINO ACID ANTIPORTER YFCC-RELATED"/>
    <property type="match status" value="1"/>
</dbReference>
<dbReference type="RefSeq" id="WP_112085729.1">
    <property type="nucleotide sequence ID" value="NZ_QLSV01000005.1"/>
</dbReference>
<evidence type="ECO:0000256" key="3">
    <source>
        <dbReference type="ARBA" id="ARBA00022692"/>
    </source>
</evidence>
<evidence type="ECO:0000256" key="4">
    <source>
        <dbReference type="ARBA" id="ARBA00022737"/>
    </source>
</evidence>
<dbReference type="Gene3D" id="3.30.70.1450">
    <property type="entry name" value="Regulator of K+ conductance, C-terminal domain"/>
    <property type="match status" value="2"/>
</dbReference>
<feature type="transmembrane region" description="Helical" evidence="7">
    <location>
        <begin position="140"/>
        <end position="159"/>
    </location>
</feature>
<comment type="subcellular location">
    <subcellularLocation>
        <location evidence="1">Membrane</location>
        <topology evidence="1">Multi-pass membrane protein</topology>
    </subcellularLocation>
</comment>
<evidence type="ECO:0000256" key="2">
    <source>
        <dbReference type="ARBA" id="ARBA00022448"/>
    </source>
</evidence>
<dbReference type="InterPro" id="IPR004680">
    <property type="entry name" value="Cit_transptr-like_dom"/>
</dbReference>
<evidence type="ECO:0000313" key="10">
    <source>
        <dbReference type="Proteomes" id="UP000249518"/>
    </source>
</evidence>
<dbReference type="GO" id="GO:0006813">
    <property type="term" value="P:potassium ion transport"/>
    <property type="evidence" value="ECO:0007669"/>
    <property type="project" value="InterPro"/>
</dbReference>
<evidence type="ECO:0000256" key="7">
    <source>
        <dbReference type="SAM" id="Phobius"/>
    </source>
</evidence>
<feature type="transmembrane region" description="Helical" evidence="7">
    <location>
        <begin position="95"/>
        <end position="128"/>
    </location>
</feature>
<proteinExistence type="predicted"/>
<evidence type="ECO:0000256" key="5">
    <source>
        <dbReference type="ARBA" id="ARBA00022989"/>
    </source>
</evidence>
<feature type="transmembrane region" description="Helical" evidence="7">
    <location>
        <begin position="575"/>
        <end position="595"/>
    </location>
</feature>
<keyword evidence="5 7" id="KW-1133">Transmembrane helix</keyword>
<feature type="transmembrane region" description="Helical" evidence="7">
    <location>
        <begin position="534"/>
        <end position="554"/>
    </location>
</feature>
<evidence type="ECO:0000256" key="6">
    <source>
        <dbReference type="ARBA" id="ARBA00023136"/>
    </source>
</evidence>
<evidence type="ECO:0000259" key="8">
    <source>
        <dbReference type="PROSITE" id="PS51202"/>
    </source>
</evidence>
<dbReference type="PROSITE" id="PS51202">
    <property type="entry name" value="RCK_C"/>
    <property type="match status" value="1"/>
</dbReference>
<keyword evidence="4" id="KW-0677">Repeat</keyword>
<organism evidence="9 10">
    <name type="scientific">Flavobacterium lacus</name>
    <dbReference type="NCBI Taxonomy" id="1353778"/>
    <lineage>
        <taxon>Bacteria</taxon>
        <taxon>Pseudomonadati</taxon>
        <taxon>Bacteroidota</taxon>
        <taxon>Flavobacteriia</taxon>
        <taxon>Flavobacteriales</taxon>
        <taxon>Flavobacteriaceae</taxon>
        <taxon>Flavobacterium</taxon>
    </lineage>
</organism>
<dbReference type="Proteomes" id="UP000249518">
    <property type="component" value="Unassembled WGS sequence"/>
</dbReference>
<feature type="transmembrane region" description="Helical" evidence="7">
    <location>
        <begin position="407"/>
        <end position="440"/>
    </location>
</feature>